<dbReference type="OrthoDB" id="2963168at2759"/>
<dbReference type="Gene3D" id="3.30.420.40">
    <property type="match status" value="2"/>
</dbReference>
<reference evidence="3" key="1">
    <citation type="submission" date="2016-12" db="EMBL/GenBank/DDBJ databases">
        <title>The genomes of Aspergillus section Nigri reveals drivers in fungal speciation.</title>
        <authorList>
            <consortium name="DOE Joint Genome Institute"/>
            <person name="Vesth T.C."/>
            <person name="Nybo J."/>
            <person name="Theobald S."/>
            <person name="Brandl J."/>
            <person name="Frisvad J.C."/>
            <person name="Nielsen K.F."/>
            <person name="Lyhne E.K."/>
            <person name="Kogle M.E."/>
            <person name="Kuo A."/>
            <person name="Riley R."/>
            <person name="Clum A."/>
            <person name="Nolan M."/>
            <person name="Lipzen A."/>
            <person name="Salamov A."/>
            <person name="Henrissat B."/>
            <person name="Wiebenga A."/>
            <person name="De vries R.P."/>
            <person name="Grigoriev I.V."/>
            <person name="Mortensen U.H."/>
            <person name="Andersen M.R."/>
            <person name="Baker S.E."/>
        </authorList>
    </citation>
    <scope>NUCLEOTIDE SEQUENCE</scope>
    <source>
        <strain evidence="3">IBT 28561</strain>
    </source>
</reference>
<dbReference type="Proteomes" id="UP000234254">
    <property type="component" value="Unassembled WGS sequence"/>
</dbReference>
<dbReference type="PANTHER" id="PTHR14187:SF82">
    <property type="entry name" value="FAMILY CHAPERONE, PUTATIVE (AFU_ORTHOLOGUE AFUA_7G08575)-RELATED"/>
    <property type="match status" value="1"/>
</dbReference>
<dbReference type="GO" id="GO:0005524">
    <property type="term" value="F:ATP binding"/>
    <property type="evidence" value="ECO:0007669"/>
    <property type="project" value="UniProtKB-KW"/>
</dbReference>
<accession>A0A2I1CYZ7</accession>
<proteinExistence type="predicted"/>
<keyword evidence="1" id="KW-0547">Nucleotide-binding</keyword>
<evidence type="ECO:0000313" key="3">
    <source>
        <dbReference type="EMBL" id="PKY02863.1"/>
    </source>
</evidence>
<dbReference type="InterPro" id="IPR013126">
    <property type="entry name" value="Hsp_70_fam"/>
</dbReference>
<evidence type="ECO:0000313" key="4">
    <source>
        <dbReference type="Proteomes" id="UP000234254"/>
    </source>
</evidence>
<dbReference type="Pfam" id="PF00012">
    <property type="entry name" value="HSP70"/>
    <property type="match status" value="1"/>
</dbReference>
<dbReference type="GO" id="GO:0140662">
    <property type="term" value="F:ATP-dependent protein folding chaperone"/>
    <property type="evidence" value="ECO:0007669"/>
    <property type="project" value="InterPro"/>
</dbReference>
<dbReference type="EMBL" id="MSFM01000009">
    <property type="protein sequence ID" value="PKY02863.1"/>
    <property type="molecule type" value="Genomic_DNA"/>
</dbReference>
<organism evidence="3 4">
    <name type="scientific">Aspergillus campestris (strain IBT 28561)</name>
    <dbReference type="NCBI Taxonomy" id="1392248"/>
    <lineage>
        <taxon>Eukaryota</taxon>
        <taxon>Fungi</taxon>
        <taxon>Dikarya</taxon>
        <taxon>Ascomycota</taxon>
        <taxon>Pezizomycotina</taxon>
        <taxon>Eurotiomycetes</taxon>
        <taxon>Eurotiomycetidae</taxon>
        <taxon>Eurotiales</taxon>
        <taxon>Aspergillaceae</taxon>
        <taxon>Aspergillus</taxon>
        <taxon>Aspergillus subgen. Circumdati</taxon>
    </lineage>
</organism>
<dbReference type="SUPFAM" id="SSF53067">
    <property type="entry name" value="Actin-like ATPase domain"/>
    <property type="match status" value="2"/>
</dbReference>
<gene>
    <name evidence="3" type="ORF">P168DRAFT_256611</name>
</gene>
<dbReference type="GeneID" id="36542049"/>
<evidence type="ECO:0000256" key="2">
    <source>
        <dbReference type="ARBA" id="ARBA00022840"/>
    </source>
</evidence>
<dbReference type="RefSeq" id="XP_024691457.1">
    <property type="nucleotide sequence ID" value="XM_024834525.1"/>
</dbReference>
<name>A0A2I1CYZ7_ASPC2</name>
<dbReference type="VEuPathDB" id="FungiDB:P168DRAFT_256611"/>
<dbReference type="CDD" id="cd10170">
    <property type="entry name" value="ASKHA_NBD_HSP70"/>
    <property type="match status" value="1"/>
</dbReference>
<dbReference type="PRINTS" id="PR00301">
    <property type="entry name" value="HEATSHOCK70"/>
</dbReference>
<sequence length="576" mass="64549">MATDPDNKVIIAVDFGTTFSGAAWAQVSNPEKHFIINQWPYNATDSLDGMTSEKVPSEIAYQYGDSGPKYLWGFQIPQSMPRHQWLKLGLSKERKLGLGSRLSCSHQDIRRIPGPYHSSSEALVVDYLSGLRDHIFSNFKRQIGSSFDDKNAKFIITVPAIWSDHEKMKTLSCAEKAGFGGVSQVRVISEPEAAAMHSLHTPGLHGLKSGDTVVLCDAGGGTVDLITFSIVEMEPIIRLKEEAPGDGGLCGSTFLDRRFEEFLTEKLSSLSGWGFDTLEEAMARFETVAKRTFSGSPNDPFMFPVPGLSDNEEIGIRRGRLQLMGDQMFGLFTPVLEEVYNLVKGQVRISSKKVKAIFLVGGFGQSPFLLKFLREKFSPDIEVLVPPDGWTAVVRGALLKALGEMVPSAISTSVVSRVARKHYGTTKAIKFMEGVHNSQKKYWNYFHGEYHIQVMEWFIKKGDSIRETVPVITTWHERQLKSNGAWDSIQVTLYELDSHMGKDPPLYFNRSMKKHADLNPPLSKIQKGRLPIVKGTDGEDYYHIQYEIHAAYFSAHCQYSLWYEGVNHGDVKVDYV</sequence>
<keyword evidence="2" id="KW-0067">ATP-binding</keyword>
<dbReference type="Gene3D" id="3.90.640.10">
    <property type="entry name" value="Actin, Chain A, domain 4"/>
    <property type="match status" value="1"/>
</dbReference>
<dbReference type="InterPro" id="IPR043129">
    <property type="entry name" value="ATPase_NBD"/>
</dbReference>
<dbReference type="AlphaFoldDB" id="A0A2I1CYZ7"/>
<evidence type="ECO:0000256" key="1">
    <source>
        <dbReference type="ARBA" id="ARBA00022741"/>
    </source>
</evidence>
<protein>
    <submittedName>
        <fullName evidence="3">Actin-like ATPase domain-containing protein</fullName>
    </submittedName>
</protein>
<dbReference type="PANTHER" id="PTHR14187">
    <property type="entry name" value="ALPHA KINASE/ELONGATION FACTOR 2 KINASE"/>
    <property type="match status" value="1"/>
</dbReference>
<keyword evidence="4" id="KW-1185">Reference proteome</keyword>
<comment type="caution">
    <text evidence="3">The sequence shown here is derived from an EMBL/GenBank/DDBJ whole genome shotgun (WGS) entry which is preliminary data.</text>
</comment>